<evidence type="ECO:0000313" key="3">
    <source>
        <dbReference type="Proteomes" id="UP001201812"/>
    </source>
</evidence>
<protein>
    <submittedName>
        <fullName evidence="2">Uncharacterized protein</fullName>
    </submittedName>
</protein>
<dbReference type="EMBL" id="JAKKPZ010000494">
    <property type="protein sequence ID" value="KAI1694581.1"/>
    <property type="molecule type" value="Genomic_DNA"/>
</dbReference>
<reference evidence="2" key="1">
    <citation type="submission" date="2022-01" db="EMBL/GenBank/DDBJ databases">
        <title>Genome Sequence Resource for Two Populations of Ditylenchus destructor, the Migratory Endoparasitic Phytonematode.</title>
        <authorList>
            <person name="Zhang H."/>
            <person name="Lin R."/>
            <person name="Xie B."/>
        </authorList>
    </citation>
    <scope>NUCLEOTIDE SEQUENCE</scope>
    <source>
        <strain evidence="2">BazhouSP</strain>
    </source>
</reference>
<comment type="caution">
    <text evidence="2">The sequence shown here is derived from an EMBL/GenBank/DDBJ whole genome shotgun (WGS) entry which is preliminary data.</text>
</comment>
<keyword evidence="3" id="KW-1185">Reference proteome</keyword>
<proteinExistence type="predicted"/>
<evidence type="ECO:0000256" key="1">
    <source>
        <dbReference type="SAM" id="SignalP"/>
    </source>
</evidence>
<evidence type="ECO:0000313" key="2">
    <source>
        <dbReference type="EMBL" id="KAI1694581.1"/>
    </source>
</evidence>
<accession>A0AAD4MI83</accession>
<name>A0AAD4MI83_9BILA</name>
<organism evidence="2 3">
    <name type="scientific">Ditylenchus destructor</name>
    <dbReference type="NCBI Taxonomy" id="166010"/>
    <lineage>
        <taxon>Eukaryota</taxon>
        <taxon>Metazoa</taxon>
        <taxon>Ecdysozoa</taxon>
        <taxon>Nematoda</taxon>
        <taxon>Chromadorea</taxon>
        <taxon>Rhabditida</taxon>
        <taxon>Tylenchina</taxon>
        <taxon>Tylenchomorpha</taxon>
        <taxon>Sphaerularioidea</taxon>
        <taxon>Anguinidae</taxon>
        <taxon>Anguininae</taxon>
        <taxon>Ditylenchus</taxon>
    </lineage>
</organism>
<feature type="chain" id="PRO_5042015610" evidence="1">
    <location>
        <begin position="32"/>
        <end position="172"/>
    </location>
</feature>
<dbReference type="Proteomes" id="UP001201812">
    <property type="component" value="Unassembled WGS sequence"/>
</dbReference>
<gene>
    <name evidence="2" type="ORF">DdX_20040</name>
</gene>
<sequence>MIPISLHSSSVLVSTVILLTILLSATKSSNALPPNYVPYLPLSLGNLPGASSTNSNIKKDELFVALSENASDIDYWPKALTARNTANPTPEQTTPLSPASPITLRFRSHTHRRKHKLKHFGKSIVPSGLVKPKWTTKKVTVTTEIQRTTKLPRSKNPLCYFTAISCDTKYGR</sequence>
<feature type="signal peptide" evidence="1">
    <location>
        <begin position="1"/>
        <end position="31"/>
    </location>
</feature>
<keyword evidence="1" id="KW-0732">Signal</keyword>
<dbReference type="AlphaFoldDB" id="A0AAD4MI83"/>